<dbReference type="GO" id="GO:0009055">
    <property type="term" value="F:electron transfer activity"/>
    <property type="evidence" value="ECO:0007669"/>
    <property type="project" value="TreeGrafter"/>
</dbReference>
<dbReference type="SUPFAM" id="SSF46977">
    <property type="entry name" value="Succinate dehydrogenase/fumarate reductase flavoprotein C-terminal domain"/>
    <property type="match status" value="1"/>
</dbReference>
<dbReference type="InterPro" id="IPR036188">
    <property type="entry name" value="FAD/NAD-bd_sf"/>
</dbReference>
<evidence type="ECO:0000256" key="4">
    <source>
        <dbReference type="ARBA" id="ARBA00012792"/>
    </source>
</evidence>
<feature type="domain" description="Fumarate reductase/succinate dehydrogenase flavoprotein-like C-terminal" evidence="15">
    <location>
        <begin position="460"/>
        <end position="629"/>
    </location>
</feature>
<keyword evidence="9" id="KW-0249">Electron transport</keyword>
<dbReference type="PIRSF" id="PIRSF000171">
    <property type="entry name" value="SDHA_APRA_LASPO"/>
    <property type="match status" value="1"/>
</dbReference>
<dbReference type="Pfam" id="PF02910">
    <property type="entry name" value="Succ_DH_flav_C"/>
    <property type="match status" value="1"/>
</dbReference>
<dbReference type="InterPro" id="IPR037099">
    <property type="entry name" value="Fum_R/Succ_DH_flav-like_C_sf"/>
</dbReference>
<dbReference type="GeneID" id="83709873"/>
<evidence type="ECO:0000256" key="13">
    <source>
        <dbReference type="PIRSR" id="PIRSR000171-1"/>
    </source>
</evidence>
<dbReference type="GO" id="GO:0050660">
    <property type="term" value="F:flavin adenine dinucleotide binding"/>
    <property type="evidence" value="ECO:0007669"/>
    <property type="project" value="TreeGrafter"/>
</dbReference>
<keyword evidence="5" id="KW-0813">Transport</keyword>
<keyword evidence="6" id="KW-1003">Cell membrane</keyword>
<evidence type="ECO:0000259" key="14">
    <source>
        <dbReference type="Pfam" id="PF00890"/>
    </source>
</evidence>
<dbReference type="InterPro" id="IPR015939">
    <property type="entry name" value="Fum_Rdtase/Succ_DH_flav-like_C"/>
</dbReference>
<comment type="subcellular location">
    <subcellularLocation>
        <location evidence="2">Cell membrane</location>
        <topology evidence="2">Peripheral membrane protein</topology>
        <orientation evidence="2">Cytoplasmic side</orientation>
    </subcellularLocation>
</comment>
<keyword evidence="11" id="KW-0472">Membrane</keyword>
<keyword evidence="8" id="KW-0274">FAD</keyword>
<keyword evidence="10" id="KW-0560">Oxidoreductase</keyword>
<evidence type="ECO:0000256" key="7">
    <source>
        <dbReference type="ARBA" id="ARBA00022630"/>
    </source>
</evidence>
<evidence type="ECO:0000256" key="3">
    <source>
        <dbReference type="ARBA" id="ARBA00008040"/>
    </source>
</evidence>
<dbReference type="InterPro" id="IPR003952">
    <property type="entry name" value="FRD_SDH_FAD_BS"/>
</dbReference>
<name>A0A173W5A8_9FIRM</name>
<dbReference type="GO" id="GO:0008177">
    <property type="term" value="F:succinate dehydrogenase (quinone) activity"/>
    <property type="evidence" value="ECO:0007669"/>
    <property type="project" value="UniProtKB-EC"/>
</dbReference>
<feature type="active site" description="Proton acceptor" evidence="13">
    <location>
        <position position="294"/>
    </location>
</feature>
<dbReference type="PANTHER" id="PTHR11632">
    <property type="entry name" value="SUCCINATE DEHYDROGENASE 2 FLAVOPROTEIN SUBUNIT"/>
    <property type="match status" value="1"/>
</dbReference>
<dbReference type="SUPFAM" id="SSF56425">
    <property type="entry name" value="Succinate dehydrogenase/fumarate reductase flavoprotein, catalytic domain"/>
    <property type="match status" value="1"/>
</dbReference>
<keyword evidence="17" id="KW-1185">Reference proteome</keyword>
<dbReference type="InterPro" id="IPR030664">
    <property type="entry name" value="SdhA/FrdA/AprA"/>
</dbReference>
<dbReference type="NCBIfam" id="TIGR01811">
    <property type="entry name" value="sdhA_Bsu"/>
    <property type="match status" value="1"/>
</dbReference>
<dbReference type="NCBIfam" id="NF006392">
    <property type="entry name" value="PRK08641.1"/>
    <property type="match status" value="1"/>
</dbReference>
<feature type="domain" description="FAD-dependent oxidoreductase 2 FAD-binding" evidence="14">
    <location>
        <begin position="9"/>
        <end position="401"/>
    </location>
</feature>
<evidence type="ECO:0000256" key="8">
    <source>
        <dbReference type="ARBA" id="ARBA00022827"/>
    </source>
</evidence>
<dbReference type="AlphaFoldDB" id="A0A173W5A8"/>
<dbReference type="Proteomes" id="UP000095546">
    <property type="component" value="Unassembled WGS sequence"/>
</dbReference>
<dbReference type="GO" id="GO:0033765">
    <property type="term" value="F:steroid dehydrogenase activity, acting on the CH-CH group of donors"/>
    <property type="evidence" value="ECO:0007669"/>
    <property type="project" value="UniProtKB-ARBA"/>
</dbReference>
<protein>
    <recommendedName>
        <fullName evidence="4">succinate dehydrogenase</fullName>
        <ecNumber evidence="4">1.3.5.1</ecNumber>
    </recommendedName>
</protein>
<dbReference type="STRING" id="187979.ERS852385_00025"/>
<organism evidence="16 17">
    <name type="scientific">Mitsuokella jalaludinii</name>
    <dbReference type="NCBI Taxonomy" id="187979"/>
    <lineage>
        <taxon>Bacteria</taxon>
        <taxon>Bacillati</taxon>
        <taxon>Bacillota</taxon>
        <taxon>Negativicutes</taxon>
        <taxon>Selenomonadales</taxon>
        <taxon>Selenomonadaceae</taxon>
        <taxon>Mitsuokella</taxon>
    </lineage>
</organism>
<dbReference type="GO" id="GO:0005886">
    <property type="term" value="C:plasma membrane"/>
    <property type="evidence" value="ECO:0007669"/>
    <property type="project" value="UniProtKB-SubCell"/>
</dbReference>
<dbReference type="Gene3D" id="1.20.58.100">
    <property type="entry name" value="Fumarate reductase/succinate dehydrogenase flavoprotein-like, C-terminal domain"/>
    <property type="match status" value="1"/>
</dbReference>
<dbReference type="FunFam" id="3.50.50.60:FF:000009">
    <property type="entry name" value="Succinate dehydrogenase flavoprotein subunit"/>
    <property type="match status" value="1"/>
</dbReference>
<evidence type="ECO:0000259" key="15">
    <source>
        <dbReference type="Pfam" id="PF02910"/>
    </source>
</evidence>
<evidence type="ECO:0000256" key="12">
    <source>
        <dbReference type="ARBA" id="ARBA00049220"/>
    </source>
</evidence>
<sequence length="635" mass="71175">MAKKPENKIIVVGGGLSGLMATLKICEGGGKVDLFSYCPVKRSHSLCAQGGINACMDTKGEHDSIYEHFDDTVYGGDFLADQLAVKGMVEAAPKLIKMFDRMGVPFTRTAEGVLDLRNFGGQKNKRTVFAGSTTGQQLLYALDEQVRRWEVKGGVKKYEFWEFIKIIKNKEGICRGIVAQNMNSNEIVSFPADVVILATGGPGQVYGRCTASTICNGSAVSAVYQQGAELGNPEFLQIHPTAIPGSDKNRLMSEACRGEGGRVWVYRKNPQTGEKERWYFLEDMYPAYGNLVPRDVASRAIYKVVVHMGLGMHNPNRVYLDLSHIPADYLERKLGGILEMYSDFMGQDPRKVPMEIFPSIHYSMGGIWVDREHHTNIPGLLASGECDYQYHGANRLGANSLLSATYSGTISGPESLRLARSGKLGSALTAEELEAARQECVAEFDKIRNMNGTENAHKLHHELGDIMYKYVSIERDNNGLKECVKELKEILKRWDNIGVTDHGTWANQEAMFVRQLRNMIIYAMAITQSALQRDESRGAHAKIVLKSDYDKMDDQLKEALTKKYGKFHFDAETGRGTTDDGNDDLVFFERNDKKFMRTTIVTFDQEKEEPVVSYREFEHSLIKPRLRNYAVAKKE</sequence>
<comment type="catalytic activity">
    <reaction evidence="12">
        <text>a quinone + succinate = fumarate + a quinol</text>
        <dbReference type="Rhea" id="RHEA:40523"/>
        <dbReference type="ChEBI" id="CHEBI:24646"/>
        <dbReference type="ChEBI" id="CHEBI:29806"/>
        <dbReference type="ChEBI" id="CHEBI:30031"/>
        <dbReference type="ChEBI" id="CHEBI:132124"/>
        <dbReference type="EC" id="1.3.5.1"/>
    </reaction>
</comment>
<dbReference type="InterPro" id="IPR027477">
    <property type="entry name" value="Succ_DH/fumarate_Rdtase_cat_sf"/>
</dbReference>
<comment type="cofactor">
    <cofactor evidence="1">
        <name>FAD</name>
        <dbReference type="ChEBI" id="CHEBI:57692"/>
    </cofactor>
</comment>
<proteinExistence type="inferred from homology"/>
<dbReference type="RefSeq" id="WP_036374108.1">
    <property type="nucleotide sequence ID" value="NZ_CABIWZ010000001.1"/>
</dbReference>
<comment type="similarity">
    <text evidence="3">Belongs to the FAD-dependent oxidoreductase 2 family. FRD/SDH subfamily.</text>
</comment>
<dbReference type="Gene3D" id="3.50.50.60">
    <property type="entry name" value="FAD/NAD(P)-binding domain"/>
    <property type="match status" value="1"/>
</dbReference>
<accession>A0A173W5A8</accession>
<evidence type="ECO:0000313" key="16">
    <source>
        <dbReference type="EMBL" id="CUN34146.1"/>
    </source>
</evidence>
<dbReference type="EC" id="1.3.5.1" evidence="4"/>
<dbReference type="PANTHER" id="PTHR11632:SF53">
    <property type="entry name" value="SUCCINATE DEHYDROGENASE FLAVOPROTEIN SUBUNIT"/>
    <property type="match status" value="1"/>
</dbReference>
<dbReference type="Gene3D" id="3.90.700.10">
    <property type="entry name" value="Succinate dehydrogenase/fumarate reductase flavoprotein, catalytic domain"/>
    <property type="match status" value="1"/>
</dbReference>
<evidence type="ECO:0000256" key="11">
    <source>
        <dbReference type="ARBA" id="ARBA00023136"/>
    </source>
</evidence>
<dbReference type="PRINTS" id="PR00368">
    <property type="entry name" value="FADPNR"/>
</dbReference>
<gene>
    <name evidence="16" type="primary">frdA_1</name>
    <name evidence="16" type="ORF">ERS852385_00025</name>
</gene>
<dbReference type="InterPro" id="IPR011280">
    <property type="entry name" value="Succ_DH/Fum_Rdt_flav_su"/>
</dbReference>
<evidence type="ECO:0000256" key="6">
    <source>
        <dbReference type="ARBA" id="ARBA00022475"/>
    </source>
</evidence>
<dbReference type="eggNOG" id="COG1053">
    <property type="taxonomic scope" value="Bacteria"/>
</dbReference>
<evidence type="ECO:0000256" key="9">
    <source>
        <dbReference type="ARBA" id="ARBA00022982"/>
    </source>
</evidence>
<evidence type="ECO:0000256" key="10">
    <source>
        <dbReference type="ARBA" id="ARBA00023002"/>
    </source>
</evidence>
<dbReference type="Pfam" id="PF00890">
    <property type="entry name" value="FAD_binding_2"/>
    <property type="match status" value="1"/>
</dbReference>
<keyword evidence="7" id="KW-0285">Flavoprotein</keyword>
<dbReference type="GO" id="GO:0009061">
    <property type="term" value="P:anaerobic respiration"/>
    <property type="evidence" value="ECO:0007669"/>
    <property type="project" value="TreeGrafter"/>
</dbReference>
<evidence type="ECO:0000256" key="5">
    <source>
        <dbReference type="ARBA" id="ARBA00022448"/>
    </source>
</evidence>
<reference evidence="16 17" key="1">
    <citation type="submission" date="2015-09" db="EMBL/GenBank/DDBJ databases">
        <authorList>
            <consortium name="Pathogen Informatics"/>
        </authorList>
    </citation>
    <scope>NUCLEOTIDE SEQUENCE [LARGE SCALE GENOMIC DNA]</scope>
    <source>
        <strain evidence="16 17">2789STDY5608828</strain>
    </source>
</reference>
<dbReference type="EMBL" id="CYYU01000001">
    <property type="protein sequence ID" value="CUN34146.1"/>
    <property type="molecule type" value="Genomic_DNA"/>
</dbReference>
<evidence type="ECO:0000256" key="1">
    <source>
        <dbReference type="ARBA" id="ARBA00001974"/>
    </source>
</evidence>
<dbReference type="PROSITE" id="PS00504">
    <property type="entry name" value="FRD_SDH_FAD_BINDING"/>
    <property type="match status" value="1"/>
</dbReference>
<evidence type="ECO:0000313" key="17">
    <source>
        <dbReference type="Proteomes" id="UP000095546"/>
    </source>
</evidence>
<dbReference type="InterPro" id="IPR003953">
    <property type="entry name" value="FAD-dep_OxRdtase_2_FAD-bd"/>
</dbReference>
<dbReference type="OrthoDB" id="9806724at2"/>
<evidence type="ECO:0000256" key="2">
    <source>
        <dbReference type="ARBA" id="ARBA00004413"/>
    </source>
</evidence>
<dbReference type="SUPFAM" id="SSF51905">
    <property type="entry name" value="FAD/NAD(P)-binding domain"/>
    <property type="match status" value="1"/>
</dbReference>